<name>A0A9Q9H7M9_9RHOB</name>
<protein>
    <submittedName>
        <fullName evidence="2">FeoC-like transcriptional regulator</fullName>
    </submittedName>
</protein>
<feature type="domain" description="Transcriptional regulator HTH-type FeoC" evidence="1">
    <location>
        <begin position="1"/>
        <end position="74"/>
    </location>
</feature>
<evidence type="ECO:0000313" key="2">
    <source>
        <dbReference type="EMBL" id="UWP94176.1"/>
    </source>
</evidence>
<proteinExistence type="predicted"/>
<dbReference type="Gene3D" id="1.10.10.10">
    <property type="entry name" value="Winged helix-like DNA-binding domain superfamily/Winged helix DNA-binding domain"/>
    <property type="match status" value="1"/>
</dbReference>
<sequence length="78" mass="8725">MLLDLRSYVKSRQSVSLLEISNHFRRPPDAVRGMLAHWVAKGVIRRQNLRATCGSCASSRDCGGCDVTDSLEIYDWVG</sequence>
<dbReference type="SUPFAM" id="SSF46785">
    <property type="entry name" value="Winged helix' DNA-binding domain"/>
    <property type="match status" value="1"/>
</dbReference>
<accession>A0A9Q9H7M9</accession>
<dbReference type="Proteomes" id="UP001057991">
    <property type="component" value="Chromosome"/>
</dbReference>
<dbReference type="InterPro" id="IPR015102">
    <property type="entry name" value="Tscrpt_reg_HTH_FeoC"/>
</dbReference>
<evidence type="ECO:0000259" key="1">
    <source>
        <dbReference type="Pfam" id="PF09012"/>
    </source>
</evidence>
<dbReference type="AlphaFoldDB" id="A0A9Q9H7M9"/>
<evidence type="ECO:0000313" key="3">
    <source>
        <dbReference type="Proteomes" id="UP001057991"/>
    </source>
</evidence>
<dbReference type="EMBL" id="CP080776">
    <property type="protein sequence ID" value="UWP94176.1"/>
    <property type="molecule type" value="Genomic_DNA"/>
</dbReference>
<dbReference type="InterPro" id="IPR036388">
    <property type="entry name" value="WH-like_DNA-bd_sf"/>
</dbReference>
<reference evidence="2" key="1">
    <citation type="submission" date="2021-08" db="EMBL/GenBank/DDBJ databases">
        <authorList>
            <person name="Nwanade C."/>
            <person name="Wang M."/>
            <person name="Masoudi A."/>
            <person name="Yu Z."/>
            <person name="Liu J."/>
        </authorList>
    </citation>
    <scope>NUCLEOTIDE SEQUENCE</scope>
    <source>
        <strain evidence="2">S056</strain>
    </source>
</reference>
<dbReference type="Pfam" id="PF09012">
    <property type="entry name" value="FeoC"/>
    <property type="match status" value="1"/>
</dbReference>
<dbReference type="InterPro" id="IPR036390">
    <property type="entry name" value="WH_DNA-bd_sf"/>
</dbReference>
<organism evidence="2 3">
    <name type="scientific">Aliiroseovarius crassostreae</name>
    <dbReference type="NCBI Taxonomy" id="154981"/>
    <lineage>
        <taxon>Bacteria</taxon>
        <taxon>Pseudomonadati</taxon>
        <taxon>Pseudomonadota</taxon>
        <taxon>Alphaproteobacteria</taxon>
        <taxon>Rhodobacterales</taxon>
        <taxon>Paracoccaceae</taxon>
        <taxon>Aliiroseovarius</taxon>
    </lineage>
</organism>
<gene>
    <name evidence="2" type="ORF">K3X48_07850</name>
</gene>